<evidence type="ECO:0000256" key="5">
    <source>
        <dbReference type="ARBA" id="ARBA00022827"/>
    </source>
</evidence>
<dbReference type="Gene3D" id="3.50.50.60">
    <property type="entry name" value="FAD/NAD(P)-binding domain"/>
    <property type="match status" value="1"/>
</dbReference>
<dbReference type="GO" id="GO:0016829">
    <property type="term" value="F:lyase activity"/>
    <property type="evidence" value="ECO:0007669"/>
    <property type="project" value="UniProtKB-KW"/>
</dbReference>
<feature type="non-terminal residue" evidence="9">
    <location>
        <position position="431"/>
    </location>
</feature>
<feature type="domain" description="Prenylcysteine lyase" evidence="8">
    <location>
        <begin position="110"/>
        <end position="431"/>
    </location>
</feature>
<dbReference type="SUPFAM" id="SSF51905">
    <property type="entry name" value="FAD/NAD(P)-binding domain"/>
    <property type="match status" value="1"/>
</dbReference>
<dbReference type="GO" id="GO:0030328">
    <property type="term" value="P:prenylcysteine catabolic process"/>
    <property type="evidence" value="ECO:0007669"/>
    <property type="project" value="InterPro"/>
</dbReference>
<keyword evidence="6" id="KW-0560">Oxidoreductase</keyword>
<evidence type="ECO:0000256" key="6">
    <source>
        <dbReference type="ARBA" id="ARBA00023002"/>
    </source>
</evidence>
<dbReference type="RefSeq" id="XP_040726510.1">
    <property type="nucleotide sequence ID" value="XM_040867138.1"/>
</dbReference>
<evidence type="ECO:0000259" key="8">
    <source>
        <dbReference type="Pfam" id="PF07156"/>
    </source>
</evidence>
<dbReference type="OrthoDB" id="437369at2759"/>
<dbReference type="Pfam" id="PF07156">
    <property type="entry name" value="Prenylcys_lyase"/>
    <property type="match status" value="1"/>
</dbReference>
<dbReference type="OMA" id="SIGIWDG"/>
<comment type="similarity">
    <text evidence="2">Belongs to the prenylcysteine oxidase family.</text>
</comment>
<keyword evidence="4" id="KW-0732">Signal</keyword>
<dbReference type="PIRSF" id="PIRSF036292">
    <property type="entry name" value="Prenylcysteine_oxidase"/>
    <property type="match status" value="1"/>
</dbReference>
<dbReference type="GO" id="GO:0001735">
    <property type="term" value="F:prenylcysteine oxidase activity"/>
    <property type="evidence" value="ECO:0007669"/>
    <property type="project" value="InterPro"/>
</dbReference>
<keyword evidence="3" id="KW-0285">Flavoprotein</keyword>
<keyword evidence="5" id="KW-0274">FAD</keyword>
<dbReference type="Pfam" id="PF13450">
    <property type="entry name" value="NAD_binding_8"/>
    <property type="match status" value="1"/>
</dbReference>
<evidence type="ECO:0000313" key="10">
    <source>
        <dbReference type="Proteomes" id="UP000193685"/>
    </source>
</evidence>
<dbReference type="InterPro" id="IPR017046">
    <property type="entry name" value="Prenylcysteine_Oxase1"/>
</dbReference>
<gene>
    <name evidence="9" type="ORF">BCR37DRAFT_334301</name>
</gene>
<dbReference type="STRING" id="56484.A0A1Y2FKI5"/>
<evidence type="ECO:0000256" key="7">
    <source>
        <dbReference type="ARBA" id="ARBA00023180"/>
    </source>
</evidence>
<keyword evidence="10" id="KW-1185">Reference proteome</keyword>
<evidence type="ECO:0000256" key="2">
    <source>
        <dbReference type="ARBA" id="ARBA00009967"/>
    </source>
</evidence>
<dbReference type="InterPro" id="IPR010795">
    <property type="entry name" value="Prenylcys_lyase"/>
</dbReference>
<organism evidence="9 10">
    <name type="scientific">Protomyces lactucae-debilis</name>
    <dbReference type="NCBI Taxonomy" id="2754530"/>
    <lineage>
        <taxon>Eukaryota</taxon>
        <taxon>Fungi</taxon>
        <taxon>Dikarya</taxon>
        <taxon>Ascomycota</taxon>
        <taxon>Taphrinomycotina</taxon>
        <taxon>Taphrinomycetes</taxon>
        <taxon>Taphrinales</taxon>
        <taxon>Protomycetaceae</taxon>
        <taxon>Protomyces</taxon>
    </lineage>
</organism>
<evidence type="ECO:0000313" key="9">
    <source>
        <dbReference type="EMBL" id="ORY84492.1"/>
    </source>
</evidence>
<sequence length="431" mass="47520">PHIAIIGAGAGGSSAAYKLSQGLPSCAQLTVFEANDRVGGRSTTVNIGGADVELGASIFVEVNKNLISFAKLFNLTLEEPRKLLDAADESSIGIFDGHDWRWKEKNPSSSTAILRMLWKYGLSPKWATRHVSTVIEKFIAIYDAGPFEHITKLIDRLDLLDETRQTAQQGFKSAGVSKKFLDDFIQAATRVNYAQDLRMHGVLGCVSFVTESPSFAVKGGNWRIFEALIKHSKASLRLQTRVCSISRQNTSWVIVSQMEGSQSKSQSFDYVLVATPLALSNISIIPAVAPALQPVEYVTLHVTLITTSQRPSTRRFGKEPPMQILTTTVEGESLSLLSFSAVSKTSEGEYIYKVFSSETVTQAYLTALFDLPIPDHDVFRHVWQSYPKSVPTEFFDQVEVAENLFYANSFERWISTMETATIAGMNAAALI</sequence>
<dbReference type="GeneID" id="63783737"/>
<keyword evidence="9" id="KW-0456">Lyase</keyword>
<protein>
    <submittedName>
        <fullName evidence="9">Prenylcysteine lyase-domain-containing protein</fullName>
    </submittedName>
</protein>
<name>A0A1Y2FKI5_PROLT</name>
<dbReference type="PANTHER" id="PTHR15944:SF0">
    <property type="entry name" value="PRENYLCYSTEINE LYASE DOMAIN-CONTAINING PROTEIN"/>
    <property type="match status" value="1"/>
</dbReference>
<evidence type="ECO:0000256" key="1">
    <source>
        <dbReference type="ARBA" id="ARBA00001974"/>
    </source>
</evidence>
<dbReference type="GO" id="GO:0030327">
    <property type="term" value="P:prenylated protein catabolic process"/>
    <property type="evidence" value="ECO:0007669"/>
    <property type="project" value="TreeGrafter"/>
</dbReference>
<dbReference type="PANTHER" id="PTHR15944">
    <property type="entry name" value="FARNESYLCYSTEINE LYASE"/>
    <property type="match status" value="1"/>
</dbReference>
<dbReference type="EMBL" id="MCFI01000006">
    <property type="protein sequence ID" value="ORY84492.1"/>
    <property type="molecule type" value="Genomic_DNA"/>
</dbReference>
<proteinExistence type="inferred from homology"/>
<comment type="caution">
    <text evidence="9">The sequence shown here is derived from an EMBL/GenBank/DDBJ whole genome shotgun (WGS) entry which is preliminary data.</text>
</comment>
<dbReference type="Proteomes" id="UP000193685">
    <property type="component" value="Unassembled WGS sequence"/>
</dbReference>
<reference evidence="9 10" key="1">
    <citation type="submission" date="2016-07" db="EMBL/GenBank/DDBJ databases">
        <title>Pervasive Adenine N6-methylation of Active Genes in Fungi.</title>
        <authorList>
            <consortium name="DOE Joint Genome Institute"/>
            <person name="Mondo S.J."/>
            <person name="Dannebaum R.O."/>
            <person name="Kuo R.C."/>
            <person name="Labutti K."/>
            <person name="Haridas S."/>
            <person name="Kuo A."/>
            <person name="Salamov A."/>
            <person name="Ahrendt S.R."/>
            <person name="Lipzen A."/>
            <person name="Sullivan W."/>
            <person name="Andreopoulos W.B."/>
            <person name="Clum A."/>
            <person name="Lindquist E."/>
            <person name="Daum C."/>
            <person name="Ramamoorthy G.K."/>
            <person name="Gryganskyi A."/>
            <person name="Culley D."/>
            <person name="Magnuson J.K."/>
            <person name="James T.Y."/>
            <person name="O'Malley M.A."/>
            <person name="Stajich J.E."/>
            <person name="Spatafora J.W."/>
            <person name="Visel A."/>
            <person name="Grigoriev I.V."/>
        </authorList>
    </citation>
    <scope>NUCLEOTIDE SEQUENCE [LARGE SCALE GENOMIC DNA]</scope>
    <source>
        <strain evidence="9 10">12-1054</strain>
    </source>
</reference>
<dbReference type="InterPro" id="IPR036188">
    <property type="entry name" value="FAD/NAD-bd_sf"/>
</dbReference>
<evidence type="ECO:0000256" key="4">
    <source>
        <dbReference type="ARBA" id="ARBA00022729"/>
    </source>
</evidence>
<feature type="non-terminal residue" evidence="9">
    <location>
        <position position="1"/>
    </location>
</feature>
<accession>A0A1Y2FKI5</accession>
<dbReference type="AlphaFoldDB" id="A0A1Y2FKI5"/>
<keyword evidence="7" id="KW-0325">Glycoprotein</keyword>
<evidence type="ECO:0000256" key="3">
    <source>
        <dbReference type="ARBA" id="ARBA00022630"/>
    </source>
</evidence>
<comment type="cofactor">
    <cofactor evidence="1">
        <name>FAD</name>
        <dbReference type="ChEBI" id="CHEBI:57692"/>
    </cofactor>
</comment>